<comment type="caution">
    <text evidence="2">The sequence shown here is derived from an EMBL/GenBank/DDBJ whole genome shotgun (WGS) entry which is preliminary data.</text>
</comment>
<dbReference type="InterPro" id="IPR011993">
    <property type="entry name" value="PH-like_dom_sf"/>
</dbReference>
<dbReference type="InterPro" id="IPR051133">
    <property type="entry name" value="Adapter_Engulfment-Domain"/>
</dbReference>
<dbReference type="EMBL" id="MU827305">
    <property type="protein sequence ID" value="KAJ7363718.1"/>
    <property type="molecule type" value="Genomic_DNA"/>
</dbReference>
<dbReference type="PANTHER" id="PTHR11232">
    <property type="entry name" value="PHOSPHOTYROSINE INTERACTION DOMAIN-CONTAINING FAMILY MEMBER"/>
    <property type="match status" value="1"/>
</dbReference>
<evidence type="ECO:0000313" key="2">
    <source>
        <dbReference type="EMBL" id="KAJ7363718.1"/>
    </source>
</evidence>
<dbReference type="AlphaFoldDB" id="A0A9W9YRN1"/>
<sequence length="286" mass="31632">MDSLKLMVAKVKNSPQVIRKAFSQSPYAKEIEGKYQEDWLHSEEPLKEGIQFYAKLLGSCPVFQAQGSGCTDDSVQQIIANTKKEKIMEIPIYRVSCCATDPNFTKVFAFISRAKYKPDLTCYALLCNNYSMAQAIALTVADAFKLAYEIHEKGKADKIQGSLRVPQNDNKENTQHAKPVLNNGNIDTSANSAATAAHVDTPIIQITAEPSSSAAVENLIALDLAVEYDDFDAEFTKLAESRSNPILFETPVRRRDFSGDVNHLVATEATAKELMMSKSTEDLFSM</sequence>
<dbReference type="SUPFAM" id="SSF50729">
    <property type="entry name" value="PH domain-like"/>
    <property type="match status" value="1"/>
</dbReference>
<keyword evidence="2" id="KW-0449">Lipoprotein</keyword>
<keyword evidence="2" id="KW-0675">Receptor</keyword>
<dbReference type="PROSITE" id="PS01179">
    <property type="entry name" value="PID"/>
    <property type="match status" value="1"/>
</dbReference>
<reference evidence="2" key="1">
    <citation type="submission" date="2023-01" db="EMBL/GenBank/DDBJ databases">
        <title>Genome assembly of the deep-sea coral Lophelia pertusa.</title>
        <authorList>
            <person name="Herrera S."/>
            <person name="Cordes E."/>
        </authorList>
    </citation>
    <scope>NUCLEOTIDE SEQUENCE</scope>
    <source>
        <strain evidence="2">USNM1676648</strain>
        <tissue evidence="2">Polyp</tissue>
    </source>
</reference>
<dbReference type="PANTHER" id="PTHR11232:SF74">
    <property type="entry name" value="PTB DOMAIN-CONTAINING ADAPTER PROTEIN CED-6-LIKE PROTEIN"/>
    <property type="match status" value="1"/>
</dbReference>
<dbReference type="InterPro" id="IPR006020">
    <property type="entry name" value="PTB/PI_dom"/>
</dbReference>
<dbReference type="OrthoDB" id="9999955at2759"/>
<dbReference type="Gene3D" id="2.30.29.30">
    <property type="entry name" value="Pleckstrin-homology domain (PH domain)/Phosphotyrosine-binding domain (PTB)"/>
    <property type="match status" value="2"/>
</dbReference>
<organism evidence="2 3">
    <name type="scientific">Desmophyllum pertusum</name>
    <dbReference type="NCBI Taxonomy" id="174260"/>
    <lineage>
        <taxon>Eukaryota</taxon>
        <taxon>Metazoa</taxon>
        <taxon>Cnidaria</taxon>
        <taxon>Anthozoa</taxon>
        <taxon>Hexacorallia</taxon>
        <taxon>Scleractinia</taxon>
        <taxon>Caryophylliina</taxon>
        <taxon>Caryophylliidae</taxon>
        <taxon>Desmophyllum</taxon>
    </lineage>
</organism>
<feature type="domain" description="PID" evidence="1">
    <location>
        <begin position="77"/>
        <end position="149"/>
    </location>
</feature>
<dbReference type="SMART" id="SM00462">
    <property type="entry name" value="PTB"/>
    <property type="match status" value="1"/>
</dbReference>
<keyword evidence="3" id="KW-1185">Reference proteome</keyword>
<proteinExistence type="predicted"/>
<evidence type="ECO:0000313" key="3">
    <source>
        <dbReference type="Proteomes" id="UP001163046"/>
    </source>
</evidence>
<gene>
    <name evidence="2" type="primary">LDLRAP1_1</name>
    <name evidence="2" type="ORF">OS493_009881</name>
</gene>
<dbReference type="Proteomes" id="UP001163046">
    <property type="component" value="Unassembled WGS sequence"/>
</dbReference>
<evidence type="ECO:0000259" key="1">
    <source>
        <dbReference type="PROSITE" id="PS01179"/>
    </source>
</evidence>
<protein>
    <submittedName>
        <fullName evidence="2">Low density lipoprotein receptor adapter protein 1</fullName>
    </submittedName>
</protein>
<name>A0A9W9YRN1_9CNID</name>
<accession>A0A9W9YRN1</accession>
<dbReference type="Pfam" id="PF00640">
    <property type="entry name" value="PID"/>
    <property type="match status" value="1"/>
</dbReference>